<evidence type="ECO:0000256" key="13">
    <source>
        <dbReference type="ARBA" id="ARBA00023136"/>
    </source>
</evidence>
<dbReference type="InterPro" id="IPR050121">
    <property type="entry name" value="Cytochrome_P450_monoxygenase"/>
</dbReference>
<dbReference type="Proteomes" id="UP000290288">
    <property type="component" value="Unassembled WGS sequence"/>
</dbReference>
<evidence type="ECO:0000256" key="9">
    <source>
        <dbReference type="ARBA" id="ARBA00022989"/>
    </source>
</evidence>
<dbReference type="SMART" id="SM00181">
    <property type="entry name" value="EGF"/>
    <property type="match status" value="6"/>
</dbReference>
<name>A0A4Q2DMS8_9AGAR</name>
<feature type="region of interest" description="Disordered" evidence="16">
    <location>
        <begin position="907"/>
        <end position="956"/>
    </location>
</feature>
<dbReference type="SUPFAM" id="SSF48264">
    <property type="entry name" value="Cytochrome P450"/>
    <property type="match status" value="1"/>
</dbReference>
<dbReference type="PANTHER" id="PTHR24305:SF166">
    <property type="entry name" value="CYTOCHROME P450 12A4, MITOCHONDRIAL-RELATED"/>
    <property type="match status" value="1"/>
</dbReference>
<feature type="chain" id="PRO_5021029354" description="EGF-like domain-containing protein" evidence="18">
    <location>
        <begin position="21"/>
        <end position="1625"/>
    </location>
</feature>
<dbReference type="GO" id="GO:0016020">
    <property type="term" value="C:membrane"/>
    <property type="evidence" value="ECO:0007669"/>
    <property type="project" value="UniProtKB-SubCell"/>
</dbReference>
<reference evidence="20 21" key="1">
    <citation type="submission" date="2019-01" db="EMBL/GenBank/DDBJ databases">
        <title>Draft genome sequence of Psathyrella aberdarensis IHI B618.</title>
        <authorList>
            <person name="Buettner E."/>
            <person name="Kellner H."/>
        </authorList>
    </citation>
    <scope>NUCLEOTIDE SEQUENCE [LARGE SCALE GENOMIC DNA]</scope>
    <source>
        <strain evidence="20 21">IHI B618</strain>
    </source>
</reference>
<comment type="cofactor">
    <cofactor evidence="1 14">
        <name>heme</name>
        <dbReference type="ChEBI" id="CHEBI:30413"/>
    </cofactor>
</comment>
<dbReference type="SUPFAM" id="SSF57184">
    <property type="entry name" value="Growth factor receptor domain"/>
    <property type="match status" value="3"/>
</dbReference>
<feature type="compositionally biased region" description="Low complexity" evidence="16">
    <location>
        <begin position="913"/>
        <end position="922"/>
    </location>
</feature>
<dbReference type="InterPro" id="IPR002403">
    <property type="entry name" value="Cyt_P450_E_grp-IV"/>
</dbReference>
<keyword evidence="13 17" id="KW-0472">Membrane</keyword>
<dbReference type="STRING" id="2316362.A0A4Q2DMS8"/>
<evidence type="ECO:0000256" key="2">
    <source>
        <dbReference type="ARBA" id="ARBA00004370"/>
    </source>
</evidence>
<keyword evidence="21" id="KW-1185">Reference proteome</keyword>
<comment type="similarity">
    <text evidence="4">Belongs to the cytochrome P450 family.</text>
</comment>
<dbReference type="GO" id="GO:0005506">
    <property type="term" value="F:iron ion binding"/>
    <property type="evidence" value="ECO:0007669"/>
    <property type="project" value="InterPro"/>
</dbReference>
<dbReference type="Gene3D" id="1.10.630.10">
    <property type="entry name" value="Cytochrome P450"/>
    <property type="match status" value="1"/>
</dbReference>
<dbReference type="GO" id="GO:0016705">
    <property type="term" value="F:oxidoreductase activity, acting on paired donors, with incorporation or reduction of molecular oxygen"/>
    <property type="evidence" value="ECO:0007669"/>
    <property type="project" value="InterPro"/>
</dbReference>
<dbReference type="InterPro" id="IPR006212">
    <property type="entry name" value="Furin_repeat"/>
</dbReference>
<keyword evidence="7 17" id="KW-0812">Transmembrane</keyword>
<comment type="subcellular location">
    <subcellularLocation>
        <location evidence="2">Membrane</location>
    </subcellularLocation>
</comment>
<keyword evidence="18" id="KW-0732">Signal</keyword>
<evidence type="ECO:0000256" key="6">
    <source>
        <dbReference type="ARBA" id="ARBA00022617"/>
    </source>
</evidence>
<comment type="pathway">
    <text evidence="3">Secondary metabolite biosynthesis; terpenoid biosynthesis.</text>
</comment>
<proteinExistence type="inferred from homology"/>
<evidence type="ECO:0000256" key="18">
    <source>
        <dbReference type="SAM" id="SignalP"/>
    </source>
</evidence>
<gene>
    <name evidence="20" type="ORF">EST38_g5598</name>
</gene>
<feature type="disulfide bond" evidence="15">
    <location>
        <begin position="189"/>
        <end position="199"/>
    </location>
</feature>
<dbReference type="InterPro" id="IPR001128">
    <property type="entry name" value="Cyt_P450"/>
</dbReference>
<evidence type="ECO:0000313" key="20">
    <source>
        <dbReference type="EMBL" id="RXW20264.1"/>
    </source>
</evidence>
<keyword evidence="8 14" id="KW-0479">Metal-binding</keyword>
<keyword evidence="10" id="KW-0560">Oxidoreductase</keyword>
<dbReference type="SMART" id="SM00261">
    <property type="entry name" value="FU"/>
    <property type="match status" value="7"/>
</dbReference>
<dbReference type="CDD" id="cd11069">
    <property type="entry name" value="CYP_FUM15-like"/>
    <property type="match status" value="1"/>
</dbReference>
<evidence type="ECO:0000256" key="1">
    <source>
        <dbReference type="ARBA" id="ARBA00001971"/>
    </source>
</evidence>
<dbReference type="GO" id="GO:0004497">
    <property type="term" value="F:monooxygenase activity"/>
    <property type="evidence" value="ECO:0007669"/>
    <property type="project" value="UniProtKB-KW"/>
</dbReference>
<evidence type="ECO:0000256" key="8">
    <source>
        <dbReference type="ARBA" id="ARBA00022723"/>
    </source>
</evidence>
<evidence type="ECO:0000256" key="10">
    <source>
        <dbReference type="ARBA" id="ARBA00023002"/>
    </source>
</evidence>
<evidence type="ECO:0000256" key="16">
    <source>
        <dbReference type="SAM" id="MobiDB-lite"/>
    </source>
</evidence>
<dbReference type="CDD" id="cd00064">
    <property type="entry name" value="FU"/>
    <property type="match status" value="5"/>
</dbReference>
<feature type="domain" description="EGF-like" evidence="19">
    <location>
        <begin position="185"/>
        <end position="217"/>
    </location>
</feature>
<accession>A0A4Q2DMS8</accession>
<protein>
    <recommendedName>
        <fullName evidence="19">EGF-like domain-containing protein</fullName>
    </recommendedName>
</protein>
<dbReference type="PRINTS" id="PR00465">
    <property type="entry name" value="EP450IV"/>
</dbReference>
<dbReference type="PROSITE" id="PS01248">
    <property type="entry name" value="EGF_LAM_1"/>
    <property type="match status" value="1"/>
</dbReference>
<evidence type="ECO:0000313" key="21">
    <source>
        <dbReference type="Proteomes" id="UP000290288"/>
    </source>
</evidence>
<evidence type="ECO:0000259" key="19">
    <source>
        <dbReference type="PROSITE" id="PS50026"/>
    </source>
</evidence>
<evidence type="ECO:0000256" key="11">
    <source>
        <dbReference type="ARBA" id="ARBA00023004"/>
    </source>
</evidence>
<dbReference type="CDD" id="cd00055">
    <property type="entry name" value="EGF_Lam"/>
    <property type="match status" value="1"/>
</dbReference>
<keyword evidence="6 14" id="KW-0349">Heme</keyword>
<keyword evidence="5 15" id="KW-0245">EGF-like domain</keyword>
<keyword evidence="9 17" id="KW-1133">Transmembrane helix</keyword>
<evidence type="ECO:0000256" key="7">
    <source>
        <dbReference type="ARBA" id="ARBA00022692"/>
    </source>
</evidence>
<dbReference type="Gene3D" id="2.10.220.10">
    <property type="entry name" value="Hormone Receptor, Insulin-like Growth Factor Receptor 1, Chain A, domain 2"/>
    <property type="match status" value="4"/>
</dbReference>
<evidence type="ECO:0000256" key="17">
    <source>
        <dbReference type="SAM" id="Phobius"/>
    </source>
</evidence>
<dbReference type="GO" id="GO:0020037">
    <property type="term" value="F:heme binding"/>
    <property type="evidence" value="ECO:0007669"/>
    <property type="project" value="InterPro"/>
</dbReference>
<evidence type="ECO:0000256" key="5">
    <source>
        <dbReference type="ARBA" id="ARBA00022536"/>
    </source>
</evidence>
<evidence type="ECO:0000256" key="12">
    <source>
        <dbReference type="ARBA" id="ARBA00023033"/>
    </source>
</evidence>
<dbReference type="InterPro" id="IPR002049">
    <property type="entry name" value="LE_dom"/>
</dbReference>
<dbReference type="InterPro" id="IPR009030">
    <property type="entry name" value="Growth_fac_rcpt_cys_sf"/>
</dbReference>
<keyword evidence="11 14" id="KW-0408">Iron</keyword>
<evidence type="ECO:0000256" key="4">
    <source>
        <dbReference type="ARBA" id="ARBA00010617"/>
    </source>
</evidence>
<dbReference type="PROSITE" id="PS50026">
    <property type="entry name" value="EGF_3"/>
    <property type="match status" value="1"/>
</dbReference>
<evidence type="ECO:0000256" key="3">
    <source>
        <dbReference type="ARBA" id="ARBA00004721"/>
    </source>
</evidence>
<dbReference type="EMBL" id="SDEE01000158">
    <property type="protein sequence ID" value="RXW20264.1"/>
    <property type="molecule type" value="Genomic_DNA"/>
</dbReference>
<keyword evidence="15" id="KW-1015">Disulfide bond</keyword>
<evidence type="ECO:0000256" key="15">
    <source>
        <dbReference type="PROSITE-ProRule" id="PRU00076"/>
    </source>
</evidence>
<dbReference type="OrthoDB" id="18487at2759"/>
<feature type="region of interest" description="Disordered" evidence="16">
    <location>
        <begin position="783"/>
        <end position="813"/>
    </location>
</feature>
<feature type="disulfide bond" evidence="15">
    <location>
        <begin position="207"/>
        <end position="216"/>
    </location>
</feature>
<keyword evidence="12" id="KW-0503">Monooxygenase</keyword>
<evidence type="ECO:0000256" key="14">
    <source>
        <dbReference type="PIRSR" id="PIRSR602403-1"/>
    </source>
</evidence>
<dbReference type="InterPro" id="IPR036396">
    <property type="entry name" value="Cyt_P450_sf"/>
</dbReference>
<dbReference type="Pfam" id="PF00067">
    <property type="entry name" value="p450"/>
    <property type="match status" value="1"/>
</dbReference>
<dbReference type="InterPro" id="IPR000742">
    <property type="entry name" value="EGF"/>
</dbReference>
<dbReference type="PANTHER" id="PTHR24305">
    <property type="entry name" value="CYTOCHROME P450"/>
    <property type="match status" value="1"/>
</dbReference>
<sequence>MIFSRTAFISLLGLVASTAAQQQSSNVVCIAGQCVQGVSNTTIGAKLTAPGSSTSLHLLPGQYTSTTNPQLLHNLLTSSSASLASSAGLSANGPITSLPLDLALQPGLAIYSEPLYSGQDAFSGLPSAPVNNISLPIGAKSIALSNNVWVAISSSNTDGRTILWDSVPDVSQLSLSSSLNLLDIQSTSCSPSCSGAGICSAAGQCVCPSNFGGSSCESCAANHFGPQCQPCPDGCDRCDEGMAGTGRCLTPQVGPTDPKRCNCVNGECNPDGTCTCSNGWVDGSDGNKCSSCAAGFFRTSTGDCSACQLGCVQCSENTGICNACKSGFTLNLQDRTKCDPAQGIRSTGAPCPAGSFSDGSVCTGCSDLCATCNGAGDGSCLTCAVGFFMSPDGRCVQADNNGICSGSDGLVADNIKRVCDTCPNKCSSCQIPNFSRASTIGELQCTECLPGSFLLNGKCVDTCPDRTFVNPQDNRSCIPCSSSCGTCAGSADFCLTCTGNLFASDGQCVSTCPSGTFTPTSDSNTPAGTCLKCHPDCQTCSGPSFNQCSTCPTSRPVLSTVTGATSGRCLPTCNKNQYFDATTKTCQSCDGNCASCSGPGASSCLSCQNSRQIVKGGQCVDASCSSGTGVIPGLGVCLSDLVVVPTTTDGAPPLPTITGLGDPTKVEGGRKLEWWQILLMALGCAFIFVAFLWCCRRRARKQRAKKTAMFAKGKGIQKGSWNWGKLAAGWKLLFSRKKNNNRGATTSGEGELPIAYNHHEVTSRGLGGPISLVRGEDIKMNTLNTGNGSMKDAQARLGRSDSRKSSKKNNRMLHDNDDLESYIDAYDYSRRSLSIHSRTPSVLPDLDGYYPPRNRNYDYDRDRLRREAIGANARDRDLERDSMFSEMTGMSRNTPEPRIPVRRDAVPIGYTDSSNSNSRSGSPVRDVGKLRKVQLHKKTSDETMSSVAIQPQWPSNSTGDATLIDLGDNANKALPQPPLQFQPSPFLASLPIQTPASTGLTAAQMYAMNTRPELIGGGPGAQLTVQPQTQALPMHMMSTGAPLPAGVGLGITTTGGAPLGAPIGAGGGLYWLEPAAGSTNNFVLKPAITGSSTLTGNSQVSASSKNPFRQAFFYREYTSPIKNLPGPPSSSWIYGNMGDIWEADNSALHEKWVEQYGPTITYKAFFGMNRLFTTDLKALSHMLLHSSIYQKPPSVRYNLGQFLGTGVLIVEGDKHKHQRRIMNPAFSGSQIRQLTEIFIEKSLELRDVWAASIGSQNEKGATIDVLSGTSKFALDVICLAGFDYRMDTLNGGNNELNEAFSRLFSPAPRVSFIPLLRGLIPALRWLPTAHGAESKMARASMDRIGRELLVQNKREILNSKATSAKQDFRKRDLLTCLMRANMADDLPEHQRMSDVDVLAQVPTFITAGHETSSTATAWTLFSLAQNQDVQEKLREELFSLDTDNPTMDELNSLPYLDSVMRESLRIHSPVATVMRQAASDDILPLDTPFEGRDGKLHRTLRISKGQTILISILAINRSKEIWGEDSFEFKPGRWKSLPESVKSVPGVWGNTLSFLAGPRACIGYKFSIIEIKAVLFTLIRAFEFELAVPVTDIIKKAAIVQRPILRTDPGGGNQLPLVVRSHQRV</sequence>
<dbReference type="PROSITE" id="PS00022">
    <property type="entry name" value="EGF_1"/>
    <property type="match status" value="1"/>
</dbReference>
<organism evidence="20 21">
    <name type="scientific">Candolleomyces aberdarensis</name>
    <dbReference type="NCBI Taxonomy" id="2316362"/>
    <lineage>
        <taxon>Eukaryota</taxon>
        <taxon>Fungi</taxon>
        <taxon>Dikarya</taxon>
        <taxon>Basidiomycota</taxon>
        <taxon>Agaricomycotina</taxon>
        <taxon>Agaricomycetes</taxon>
        <taxon>Agaricomycetidae</taxon>
        <taxon>Agaricales</taxon>
        <taxon>Agaricineae</taxon>
        <taxon>Psathyrellaceae</taxon>
        <taxon>Candolleomyces</taxon>
    </lineage>
</organism>
<feature type="binding site" description="axial binding residue" evidence="14">
    <location>
        <position position="1561"/>
    </location>
    <ligand>
        <name>heme</name>
        <dbReference type="ChEBI" id="CHEBI:30413"/>
    </ligand>
    <ligandPart>
        <name>Fe</name>
        <dbReference type="ChEBI" id="CHEBI:18248"/>
    </ligandPart>
</feature>
<comment type="caution">
    <text evidence="20">The sequence shown here is derived from an EMBL/GenBank/DDBJ whole genome shotgun (WGS) entry which is preliminary data.</text>
</comment>
<dbReference type="PRINTS" id="PR00385">
    <property type="entry name" value="P450"/>
</dbReference>
<feature type="compositionally biased region" description="Polar residues" evidence="16">
    <location>
        <begin position="942"/>
        <end position="956"/>
    </location>
</feature>
<feature type="transmembrane region" description="Helical" evidence="17">
    <location>
        <begin position="674"/>
        <end position="695"/>
    </location>
</feature>
<comment type="caution">
    <text evidence="15">Lacks conserved residue(s) required for the propagation of feature annotation.</text>
</comment>
<feature type="signal peptide" evidence="18">
    <location>
        <begin position="1"/>
        <end position="20"/>
    </location>
</feature>